<dbReference type="Pfam" id="PF05154">
    <property type="entry name" value="TM2"/>
    <property type="match status" value="1"/>
</dbReference>
<dbReference type="OrthoDB" id="9816361at2"/>
<evidence type="ECO:0000256" key="3">
    <source>
        <dbReference type="ARBA" id="ARBA00022989"/>
    </source>
</evidence>
<dbReference type="Proteomes" id="UP000215002">
    <property type="component" value="Chromosome"/>
</dbReference>
<comment type="subcellular location">
    <subcellularLocation>
        <location evidence="1">Membrane</location>
        <topology evidence="1">Multi-pass membrane protein</topology>
    </subcellularLocation>
</comment>
<dbReference type="RefSeq" id="WP_094569454.1">
    <property type="nucleotide sequence ID" value="NZ_CP022743.1"/>
</dbReference>
<dbReference type="KEGG" id="muc:MuYL_1022"/>
<keyword evidence="4 5" id="KW-0472">Membrane</keyword>
<protein>
    <submittedName>
        <fullName evidence="7">TM2 domain-containing protein</fullName>
    </submittedName>
</protein>
<name>A0A223NSR0_9SPHI</name>
<evidence type="ECO:0000256" key="5">
    <source>
        <dbReference type="SAM" id="Phobius"/>
    </source>
</evidence>
<feature type="domain" description="TM2" evidence="6">
    <location>
        <begin position="58"/>
        <end position="103"/>
    </location>
</feature>
<keyword evidence="2 5" id="KW-0812">Transmembrane</keyword>
<evidence type="ECO:0000313" key="8">
    <source>
        <dbReference type="Proteomes" id="UP000215002"/>
    </source>
</evidence>
<keyword evidence="8" id="KW-1185">Reference proteome</keyword>
<dbReference type="AlphaFoldDB" id="A0A223NSR0"/>
<keyword evidence="3 5" id="KW-1133">Transmembrane helix</keyword>
<evidence type="ECO:0000313" key="7">
    <source>
        <dbReference type="EMBL" id="ASU32922.1"/>
    </source>
</evidence>
<evidence type="ECO:0000259" key="6">
    <source>
        <dbReference type="Pfam" id="PF05154"/>
    </source>
</evidence>
<gene>
    <name evidence="7" type="ORF">MuYL_1022</name>
</gene>
<feature type="transmembrane region" description="Helical" evidence="5">
    <location>
        <begin position="83"/>
        <end position="105"/>
    </location>
</feature>
<accession>A0A223NSR0</accession>
<evidence type="ECO:0000256" key="4">
    <source>
        <dbReference type="ARBA" id="ARBA00023136"/>
    </source>
</evidence>
<feature type="transmembrane region" description="Helical" evidence="5">
    <location>
        <begin position="59"/>
        <end position="77"/>
    </location>
</feature>
<sequence length="128" mass="14311">MNTKSDKEMDTYQTSYAAFPGMTMDEYSFLHHASAGLSQNQMTTFMAVYSSRRKNPTDILVATLFGFLGLAGVQRFMTNQILLGVLFLLSGGFLGIGTLIDAFSYKSIANDYNRHLAYDCYQIAKMNN</sequence>
<evidence type="ECO:0000256" key="2">
    <source>
        <dbReference type="ARBA" id="ARBA00022692"/>
    </source>
</evidence>
<reference evidence="7 8" key="1">
    <citation type="submission" date="2017-08" db="EMBL/GenBank/DDBJ databases">
        <title>Complete genome sequence of Mucilaginibacter sp. strain BJC16-A31.</title>
        <authorList>
            <consortium name="Henan University of Science and Technology"/>
            <person name="You X."/>
        </authorList>
    </citation>
    <scope>NUCLEOTIDE SEQUENCE [LARGE SCALE GENOMIC DNA]</scope>
    <source>
        <strain evidence="7 8">BJC16-A31</strain>
    </source>
</reference>
<dbReference type="GO" id="GO:0016020">
    <property type="term" value="C:membrane"/>
    <property type="evidence" value="ECO:0007669"/>
    <property type="project" value="UniProtKB-SubCell"/>
</dbReference>
<dbReference type="InterPro" id="IPR007829">
    <property type="entry name" value="TM2"/>
</dbReference>
<dbReference type="EMBL" id="CP022743">
    <property type="protein sequence ID" value="ASU32922.1"/>
    <property type="molecule type" value="Genomic_DNA"/>
</dbReference>
<organism evidence="7 8">
    <name type="scientific">Mucilaginibacter xinganensis</name>
    <dbReference type="NCBI Taxonomy" id="1234841"/>
    <lineage>
        <taxon>Bacteria</taxon>
        <taxon>Pseudomonadati</taxon>
        <taxon>Bacteroidota</taxon>
        <taxon>Sphingobacteriia</taxon>
        <taxon>Sphingobacteriales</taxon>
        <taxon>Sphingobacteriaceae</taxon>
        <taxon>Mucilaginibacter</taxon>
    </lineage>
</organism>
<proteinExistence type="predicted"/>
<evidence type="ECO:0000256" key="1">
    <source>
        <dbReference type="ARBA" id="ARBA00004141"/>
    </source>
</evidence>